<dbReference type="Proteomes" id="UP001215280">
    <property type="component" value="Unassembled WGS sequence"/>
</dbReference>
<gene>
    <name evidence="2" type="ORF">DFH07DRAFT_1062698</name>
</gene>
<dbReference type="EMBL" id="JARJLG010000093">
    <property type="protein sequence ID" value="KAJ7747670.1"/>
    <property type="molecule type" value="Genomic_DNA"/>
</dbReference>
<evidence type="ECO:0000313" key="3">
    <source>
        <dbReference type="Proteomes" id="UP001215280"/>
    </source>
</evidence>
<protein>
    <submittedName>
        <fullName evidence="2">Uncharacterized protein</fullName>
    </submittedName>
</protein>
<proteinExistence type="predicted"/>
<feature type="compositionally biased region" description="Pro residues" evidence="1">
    <location>
        <begin position="289"/>
        <end position="306"/>
    </location>
</feature>
<feature type="region of interest" description="Disordered" evidence="1">
    <location>
        <begin position="176"/>
        <end position="202"/>
    </location>
</feature>
<comment type="caution">
    <text evidence="2">The sequence shown here is derived from an EMBL/GenBank/DDBJ whole genome shotgun (WGS) entry which is preliminary data.</text>
</comment>
<evidence type="ECO:0000256" key="1">
    <source>
        <dbReference type="SAM" id="MobiDB-lite"/>
    </source>
</evidence>
<reference evidence="2" key="1">
    <citation type="submission" date="2023-03" db="EMBL/GenBank/DDBJ databases">
        <title>Massive genome expansion in bonnet fungi (Mycena s.s.) driven by repeated elements and novel gene families across ecological guilds.</title>
        <authorList>
            <consortium name="Lawrence Berkeley National Laboratory"/>
            <person name="Harder C.B."/>
            <person name="Miyauchi S."/>
            <person name="Viragh M."/>
            <person name="Kuo A."/>
            <person name="Thoen E."/>
            <person name="Andreopoulos B."/>
            <person name="Lu D."/>
            <person name="Skrede I."/>
            <person name="Drula E."/>
            <person name="Henrissat B."/>
            <person name="Morin E."/>
            <person name="Kohler A."/>
            <person name="Barry K."/>
            <person name="LaButti K."/>
            <person name="Morin E."/>
            <person name="Salamov A."/>
            <person name="Lipzen A."/>
            <person name="Mereny Z."/>
            <person name="Hegedus B."/>
            <person name="Baldrian P."/>
            <person name="Stursova M."/>
            <person name="Weitz H."/>
            <person name="Taylor A."/>
            <person name="Grigoriev I.V."/>
            <person name="Nagy L.G."/>
            <person name="Martin F."/>
            <person name="Kauserud H."/>
        </authorList>
    </citation>
    <scope>NUCLEOTIDE SEQUENCE</scope>
    <source>
        <strain evidence="2">CBHHK188m</strain>
    </source>
</reference>
<organism evidence="2 3">
    <name type="scientific">Mycena maculata</name>
    <dbReference type="NCBI Taxonomy" id="230809"/>
    <lineage>
        <taxon>Eukaryota</taxon>
        <taxon>Fungi</taxon>
        <taxon>Dikarya</taxon>
        <taxon>Basidiomycota</taxon>
        <taxon>Agaricomycotina</taxon>
        <taxon>Agaricomycetes</taxon>
        <taxon>Agaricomycetidae</taxon>
        <taxon>Agaricales</taxon>
        <taxon>Marasmiineae</taxon>
        <taxon>Mycenaceae</taxon>
        <taxon>Mycena</taxon>
    </lineage>
</organism>
<keyword evidence="3" id="KW-1185">Reference proteome</keyword>
<dbReference type="AlphaFoldDB" id="A0AAD7IPD4"/>
<feature type="compositionally biased region" description="Basic and acidic residues" evidence="1">
    <location>
        <begin position="188"/>
        <end position="202"/>
    </location>
</feature>
<evidence type="ECO:0000313" key="2">
    <source>
        <dbReference type="EMBL" id="KAJ7747670.1"/>
    </source>
</evidence>
<accession>A0AAD7IPD4</accession>
<feature type="region of interest" description="Disordered" evidence="1">
    <location>
        <begin position="288"/>
        <end position="361"/>
    </location>
</feature>
<feature type="compositionally biased region" description="Basic and acidic residues" evidence="1">
    <location>
        <begin position="319"/>
        <end position="330"/>
    </location>
</feature>
<sequence length="361" mass="38517">MLLDAHHKFELPAQNLLPPTPKGPKAHLAQISQQLFALCYNVENFVNRPNSKSHPDLDDEVWEFFHDVIKLLPRTLEPKDIEDARVDLYQALYRSEKHKPVTVSELVNPGADVDEPVTMTTQGYDEEIPDIPVDVDFVPDGNPYIGNTQFFMSQNALAETDGVEYTVTFIPDRPPRVAKGTAKAKASTAEKGKGKNTDEKGKAAATRKKAAAATKAKAAVAPKRARFAETAAPAAPACSAETPGSYFIPAGISTMPTLLAPRPESPVGGTPGPSTLDRLLMAVTALTPSAPPAPALPPTPATPAPPLRSTAVASKKRGRAADVDEADKPPAPKKVRRGAAKDAVEPAVAPRRSTRNTAGRK</sequence>
<feature type="compositionally biased region" description="Low complexity" evidence="1">
    <location>
        <begin position="178"/>
        <end position="187"/>
    </location>
</feature>
<feature type="compositionally biased region" description="Basic residues" evidence="1">
    <location>
        <begin position="352"/>
        <end position="361"/>
    </location>
</feature>
<name>A0AAD7IPD4_9AGAR</name>